<name>A0ABS7TPX8_9BACT</name>
<dbReference type="Gene3D" id="1.20.950.20">
    <property type="entry name" value="Transmembrane di-heme cytochromes, Chain C"/>
    <property type="match status" value="1"/>
</dbReference>
<dbReference type="InterPro" id="IPR036197">
    <property type="entry name" value="NarG-like_sf"/>
</dbReference>
<keyword evidence="6" id="KW-0812">Transmembrane</keyword>
<feature type="transmembrane region" description="Helical" evidence="6">
    <location>
        <begin position="165"/>
        <end position="188"/>
    </location>
</feature>
<reference evidence="8" key="1">
    <citation type="submission" date="2021-08" db="EMBL/GenBank/DDBJ databases">
        <authorList>
            <person name="Stevens D.C."/>
        </authorList>
    </citation>
    <scope>NUCLEOTIDE SEQUENCE</scope>
    <source>
        <strain evidence="8">DSM 53165</strain>
    </source>
</reference>
<dbReference type="InterPro" id="IPR017900">
    <property type="entry name" value="4Fe4S_Fe_S_CS"/>
</dbReference>
<dbReference type="InterPro" id="IPR017896">
    <property type="entry name" value="4Fe4S_Fe-S-bd"/>
</dbReference>
<feature type="domain" description="4Fe-4S ferredoxin-type" evidence="7">
    <location>
        <begin position="274"/>
        <end position="303"/>
    </location>
</feature>
<keyword evidence="6" id="KW-1133">Transmembrane helix</keyword>
<dbReference type="Gene3D" id="1.10.1060.10">
    <property type="entry name" value="Alpha-helical ferredoxin"/>
    <property type="match status" value="1"/>
</dbReference>
<keyword evidence="5" id="KW-0411">Iron-sulfur</keyword>
<proteinExistence type="predicted"/>
<protein>
    <submittedName>
        <fullName evidence="8">(Fe-S)-binding protein</fullName>
    </submittedName>
</protein>
<dbReference type="InterPro" id="IPR009051">
    <property type="entry name" value="Helical_ferredxn"/>
</dbReference>
<feature type="transmembrane region" description="Helical" evidence="6">
    <location>
        <begin position="139"/>
        <end position="159"/>
    </location>
</feature>
<comment type="caution">
    <text evidence="8">The sequence shown here is derived from an EMBL/GenBank/DDBJ whole genome shotgun (WGS) entry which is preliminary data.</text>
</comment>
<dbReference type="InterPro" id="IPR051460">
    <property type="entry name" value="HdrC_iron-sulfur_subunit"/>
</dbReference>
<organism evidence="8 9">
    <name type="scientific">Nannocystis pusilla</name>
    <dbReference type="NCBI Taxonomy" id="889268"/>
    <lineage>
        <taxon>Bacteria</taxon>
        <taxon>Pseudomonadati</taxon>
        <taxon>Myxococcota</taxon>
        <taxon>Polyangia</taxon>
        <taxon>Nannocystales</taxon>
        <taxon>Nannocystaceae</taxon>
        <taxon>Nannocystis</taxon>
    </lineage>
</organism>
<dbReference type="Pfam" id="PF13187">
    <property type="entry name" value="Fer4_9"/>
    <property type="match status" value="1"/>
</dbReference>
<evidence type="ECO:0000256" key="1">
    <source>
        <dbReference type="ARBA" id="ARBA00022485"/>
    </source>
</evidence>
<evidence type="ECO:0000313" key="8">
    <source>
        <dbReference type="EMBL" id="MBZ5710246.1"/>
    </source>
</evidence>
<dbReference type="InterPro" id="IPR004017">
    <property type="entry name" value="Cys_rich_dom"/>
</dbReference>
<keyword evidence="2" id="KW-0479">Metal-binding</keyword>
<evidence type="ECO:0000256" key="6">
    <source>
        <dbReference type="SAM" id="Phobius"/>
    </source>
</evidence>
<evidence type="ECO:0000259" key="7">
    <source>
        <dbReference type="PROSITE" id="PS51379"/>
    </source>
</evidence>
<dbReference type="Proteomes" id="UP001139031">
    <property type="component" value="Unassembled WGS sequence"/>
</dbReference>
<evidence type="ECO:0000313" key="9">
    <source>
        <dbReference type="Proteomes" id="UP001139031"/>
    </source>
</evidence>
<dbReference type="PROSITE" id="PS00198">
    <property type="entry name" value="4FE4S_FER_1"/>
    <property type="match status" value="1"/>
</dbReference>
<feature type="transmembrane region" description="Helical" evidence="6">
    <location>
        <begin position="70"/>
        <end position="91"/>
    </location>
</feature>
<accession>A0ABS7TPX8</accession>
<evidence type="ECO:0000256" key="3">
    <source>
        <dbReference type="ARBA" id="ARBA00023002"/>
    </source>
</evidence>
<evidence type="ECO:0000256" key="4">
    <source>
        <dbReference type="ARBA" id="ARBA00023004"/>
    </source>
</evidence>
<evidence type="ECO:0000256" key="2">
    <source>
        <dbReference type="ARBA" id="ARBA00022723"/>
    </source>
</evidence>
<gene>
    <name evidence="8" type="ORF">K7C98_13355</name>
</gene>
<dbReference type="PROSITE" id="PS51379">
    <property type="entry name" value="4FE4S_FER_2"/>
    <property type="match status" value="2"/>
</dbReference>
<feature type="transmembrane region" description="Helical" evidence="6">
    <location>
        <begin position="200"/>
        <end position="218"/>
    </location>
</feature>
<keyword evidence="9" id="KW-1185">Reference proteome</keyword>
<keyword evidence="1" id="KW-0004">4Fe-4S</keyword>
<feature type="transmembrane region" description="Helical" evidence="6">
    <location>
        <begin position="103"/>
        <end position="127"/>
    </location>
</feature>
<keyword evidence="6" id="KW-0472">Membrane</keyword>
<sequence length="702" mass="76562">MLKQIAFAAAVAFALGLFTYNVSALIRTVALGRPSDLKETWGQRIASLMAFFFGQGKVVEEKRSWHHLPIYWGFLVLTVATVDMGLSGLFGPGMNLSLVMPDAAYSATMAVVDVANVIVVAALVYAITRRFIRPPFVPLSLDAMLILSAIGLLCISHFGHHAFEIAAVGHYVGGAPVSAALHGALFAGMDPHLAHIASEVCWWVHMGIVLAFLNYLPFSKHIHVLTSAPNILLRRQGQRGAMPKAQLFDGEPTDPNAEPLFDNWGVGKVEDFTWKSLLDNYSCTECARCTMYCPAFATEKPLSPMHLIHDLKDEMKERGKLLVKLQKAGGSLKDDAPEGPQKSIIDKIKADLGALPPLVGGRVKDATLWACTTCGACQEVCPVFIEHPLKILQMRQHIVLNDESGRTPGEVTRVLGNIEGAGNPWSLPQDDRMKWAEGLEVPLIDDVPDAEYLLFVGCAGAYDDNAKKTTRALAKVLHAANVKFAVLGKREKCTGDTLRRLGAEMAFQTLAQENVDTLNEAKVTKVIASCPHCFHTIKNEYPQFGGNYEVIHHSQLITHLLQAGKLKLENTSERTFTYHDSCYLGRWNGVYDAPREILEHATRGKGKVQELGRNREHGFCCGAGGGRMWMEEEPAKRVNINRAKEVSEGGANAVAVGCPFCHTMLSDGLKALGKDEAIEVMDLAVVVANQLPAAAKQPEASA</sequence>
<dbReference type="PANTHER" id="PTHR43255:SF1">
    <property type="entry name" value="IRON-SULFUR-BINDING OXIDOREDUCTASE FADF-RELATED"/>
    <property type="match status" value="1"/>
</dbReference>
<dbReference type="Pfam" id="PF02754">
    <property type="entry name" value="CCG"/>
    <property type="match status" value="2"/>
</dbReference>
<dbReference type="EMBL" id="JAIRAU010000015">
    <property type="protein sequence ID" value="MBZ5710246.1"/>
    <property type="molecule type" value="Genomic_DNA"/>
</dbReference>
<evidence type="ECO:0000256" key="5">
    <source>
        <dbReference type="ARBA" id="ARBA00023014"/>
    </source>
</evidence>
<keyword evidence="3" id="KW-0560">Oxidoreductase</keyword>
<keyword evidence="4" id="KW-0408">Iron</keyword>
<feature type="domain" description="4Fe-4S ferredoxin-type" evidence="7">
    <location>
        <begin position="360"/>
        <end position="390"/>
    </location>
</feature>
<dbReference type="PANTHER" id="PTHR43255">
    <property type="entry name" value="IRON-SULFUR-BINDING OXIDOREDUCTASE FADF-RELATED-RELATED"/>
    <property type="match status" value="1"/>
</dbReference>
<dbReference type="SUPFAM" id="SSF46548">
    <property type="entry name" value="alpha-helical ferredoxin"/>
    <property type="match status" value="1"/>
</dbReference>
<dbReference type="SUPFAM" id="SSF103501">
    <property type="entry name" value="Respiratory nitrate reductase 1 gamma chain"/>
    <property type="match status" value="1"/>
</dbReference>
<dbReference type="RefSeq" id="WP_224192017.1">
    <property type="nucleotide sequence ID" value="NZ_JAIRAU010000015.1"/>
</dbReference>